<evidence type="ECO:0000313" key="2">
    <source>
        <dbReference type="EMBL" id="AVH26459.1"/>
    </source>
</evidence>
<feature type="chain" id="PRO_5045350501" evidence="1">
    <location>
        <begin position="23"/>
        <end position="108"/>
    </location>
</feature>
<dbReference type="Proteomes" id="UP000237665">
    <property type="component" value="Chromosome 1"/>
</dbReference>
<proteinExistence type="predicted"/>
<feature type="signal peptide" evidence="1">
    <location>
        <begin position="1"/>
        <end position="22"/>
    </location>
</feature>
<sequence length="108" mass="12032">MSRTIATLILVFVVTSVSSVSAQLNMTIFDCSVSSPNQLKLLIQQRNGGLELIQFSSNGRQRAELMMIEVYKLDHYHRALVDEKSLEFISGGYSILLSDYHSEEFGGG</sequence>
<reference evidence="3" key="1">
    <citation type="submission" date="2017-12" db="EMBL/GenBank/DDBJ databases">
        <title>FDA dAtabase for Regulatory Grade micrObial Sequences (FDA-ARGOS): Supporting development and validation of Infectious Disease Dx tests.</title>
        <authorList>
            <person name="Hoffmann M."/>
            <person name="Allard M."/>
            <person name="Evans P."/>
            <person name="Brown E."/>
            <person name="Tallon L.J."/>
            <person name="Sadzewicz L."/>
            <person name="Sengamalay N."/>
            <person name="Ott S."/>
            <person name="Godinez A."/>
            <person name="Nagaraj S."/>
            <person name="Vavikolanu K."/>
            <person name="Aluvathingal J."/>
            <person name="Nadendla S."/>
            <person name="Hobson J."/>
            <person name="Sichtig H."/>
        </authorList>
    </citation>
    <scope>NUCLEOTIDE SEQUENCE [LARGE SCALE GENOMIC DNA]</scope>
    <source>
        <strain evidence="3">LMG 3418</strain>
    </source>
</reference>
<gene>
    <name evidence="2" type="ORF">AL468_04160</name>
</gene>
<keyword evidence="3" id="KW-1185">Reference proteome</keyword>
<evidence type="ECO:0000313" key="3">
    <source>
        <dbReference type="Proteomes" id="UP000237665"/>
    </source>
</evidence>
<protein>
    <submittedName>
        <fullName evidence="2">Uncharacterized protein</fullName>
    </submittedName>
</protein>
<keyword evidence="1" id="KW-0732">Signal</keyword>
<organism evidence="2 3">
    <name type="scientific">Vibrio diabolicus</name>
    <dbReference type="NCBI Taxonomy" id="50719"/>
    <lineage>
        <taxon>Bacteria</taxon>
        <taxon>Pseudomonadati</taxon>
        <taxon>Pseudomonadota</taxon>
        <taxon>Gammaproteobacteria</taxon>
        <taxon>Vibrionales</taxon>
        <taxon>Vibrionaceae</taxon>
        <taxon>Vibrio</taxon>
        <taxon>Vibrio diabolicus subgroup</taxon>
    </lineage>
</organism>
<evidence type="ECO:0000256" key="1">
    <source>
        <dbReference type="SAM" id="SignalP"/>
    </source>
</evidence>
<accession>A0ABM6S8M4</accession>
<dbReference type="RefSeq" id="WP_104974273.1">
    <property type="nucleotide sequence ID" value="NZ_CP014134.1"/>
</dbReference>
<dbReference type="EMBL" id="CP014134">
    <property type="protein sequence ID" value="AVH26459.1"/>
    <property type="molecule type" value="Genomic_DNA"/>
</dbReference>
<name>A0ABM6S8M4_9VIBR</name>